<dbReference type="Pfam" id="PF01261">
    <property type="entry name" value="AP_endonuc_2"/>
    <property type="match status" value="1"/>
</dbReference>
<dbReference type="PANTHER" id="PTHR12110">
    <property type="entry name" value="HYDROXYPYRUVATE ISOMERASE"/>
    <property type="match status" value="1"/>
</dbReference>
<evidence type="ECO:0000313" key="3">
    <source>
        <dbReference type="Proteomes" id="UP000700732"/>
    </source>
</evidence>
<name>A0ABR6WA12_9BACT</name>
<organism evidence="2 3">
    <name type="scientific">Spirosoma utsteinense</name>
    <dbReference type="NCBI Taxonomy" id="2585773"/>
    <lineage>
        <taxon>Bacteria</taxon>
        <taxon>Pseudomonadati</taxon>
        <taxon>Bacteroidota</taxon>
        <taxon>Cytophagia</taxon>
        <taxon>Cytophagales</taxon>
        <taxon>Cytophagaceae</taxon>
        <taxon>Spirosoma</taxon>
    </lineage>
</organism>
<dbReference type="InterPro" id="IPR013022">
    <property type="entry name" value="Xyl_isomerase-like_TIM-brl"/>
</dbReference>
<dbReference type="RefSeq" id="WP_235985463.1">
    <property type="nucleotide sequence ID" value="NZ_VFIA01000026.1"/>
</dbReference>
<protein>
    <submittedName>
        <fullName evidence="2">D-psicose/D-tagatose/L-ribulose 3-epimerase</fullName>
    </submittedName>
</protein>
<gene>
    <name evidence="2" type="ORF">FH603_3920</name>
</gene>
<accession>A0ABR6WA12</accession>
<proteinExistence type="predicted"/>
<keyword evidence="3" id="KW-1185">Reference proteome</keyword>
<feature type="domain" description="Xylose isomerase-like TIM barrel" evidence="1">
    <location>
        <begin position="40"/>
        <end position="268"/>
    </location>
</feature>
<dbReference type="Proteomes" id="UP000700732">
    <property type="component" value="Unassembled WGS sequence"/>
</dbReference>
<dbReference type="InterPro" id="IPR036237">
    <property type="entry name" value="Xyl_isomerase-like_sf"/>
</dbReference>
<sequence>MSVSTMTTKTEPTQPSSTPVGFNVLAWSAVMSEQLNPIADRLKTIGYDGVECFIDNQPVAAYRQFGEHLAQLGLQSTCVTVVGPDQNPASESASVRAQAVDFLKGAIDRAQAMNASVICGPIHSAFATFSRREPQPAEYAHSAEVLHAVGDYARQAGIVLAVEALNRFECYLCNTMSQLSTLIRQADHPNVRAMFDTHHANIEEKRFPEAIRTIAPVLAHVHISENDRGTPGDGHIPWDDTFRTLAELNYTGWMTIEAFTRNDIDFANSINVWREYNDPWDIAENGLSFIQMMQSKHGFRA</sequence>
<reference evidence="2 3" key="1">
    <citation type="submission" date="2019-06" db="EMBL/GenBank/DDBJ databases">
        <title>Spirosoma utsteinense sp. nov. isolated from Antarctic ice-free soils.</title>
        <authorList>
            <person name="Tahon G."/>
        </authorList>
    </citation>
    <scope>NUCLEOTIDE SEQUENCE [LARGE SCALE GENOMIC DNA]</scope>
    <source>
        <strain evidence="2 3">LMG 31447</strain>
    </source>
</reference>
<dbReference type="SUPFAM" id="SSF51658">
    <property type="entry name" value="Xylose isomerase-like"/>
    <property type="match status" value="1"/>
</dbReference>
<evidence type="ECO:0000259" key="1">
    <source>
        <dbReference type="Pfam" id="PF01261"/>
    </source>
</evidence>
<dbReference type="InterPro" id="IPR050312">
    <property type="entry name" value="IolE/XylAMocC-like"/>
</dbReference>
<dbReference type="EMBL" id="VFIA01000026">
    <property type="protein sequence ID" value="MBC3793402.1"/>
    <property type="molecule type" value="Genomic_DNA"/>
</dbReference>
<dbReference type="Gene3D" id="3.20.20.150">
    <property type="entry name" value="Divalent-metal-dependent TIM barrel enzymes"/>
    <property type="match status" value="1"/>
</dbReference>
<comment type="caution">
    <text evidence="2">The sequence shown here is derived from an EMBL/GenBank/DDBJ whole genome shotgun (WGS) entry which is preliminary data.</text>
</comment>
<evidence type="ECO:0000313" key="2">
    <source>
        <dbReference type="EMBL" id="MBC3793402.1"/>
    </source>
</evidence>
<dbReference type="PANTHER" id="PTHR12110:SF41">
    <property type="entry name" value="INOSOSE DEHYDRATASE"/>
    <property type="match status" value="1"/>
</dbReference>